<dbReference type="InterPro" id="IPR036838">
    <property type="entry name" value="Ribosomal_uS10_dom_sf"/>
</dbReference>
<reference evidence="6 7" key="1">
    <citation type="submission" date="2018-10" db="EMBL/GenBank/DDBJ databases">
        <title>Thermophilic Lithotrophy and Phototrophy in an Intertidal, Iron-rich, Geothermal Spring.</title>
        <authorList>
            <person name="Ward L.M."/>
            <person name="Idei A."/>
            <person name="Nakagawa M."/>
            <person name="Ueno Y."/>
            <person name="Fischer W."/>
            <person name="Mcglynn S.E."/>
        </authorList>
    </citation>
    <scope>NUCLEOTIDE SEQUENCE [LARGE SCALE GENOMIC DNA]</scope>
    <source>
        <strain evidence="6">J137</strain>
    </source>
</reference>
<evidence type="ECO:0000256" key="3">
    <source>
        <dbReference type="ARBA" id="ARBA00023274"/>
    </source>
</evidence>
<comment type="caution">
    <text evidence="6">The sequence shown here is derived from an EMBL/GenBank/DDBJ whole genome shotgun (WGS) entry which is preliminary data.</text>
</comment>
<dbReference type="PRINTS" id="PR00971">
    <property type="entry name" value="RIBOSOMALS10"/>
</dbReference>
<evidence type="ECO:0000313" key="6">
    <source>
        <dbReference type="EMBL" id="RMD77004.1"/>
    </source>
</evidence>
<feature type="domain" description="Small ribosomal subunit protein uS10" evidence="5">
    <location>
        <begin position="7"/>
        <end position="101"/>
    </location>
</feature>
<name>A0A3M0YZW0_9BACT</name>
<keyword evidence="2 4" id="KW-0689">Ribosomal protein</keyword>
<dbReference type="EMBL" id="RFKV01000074">
    <property type="protein sequence ID" value="RMD77004.1"/>
    <property type="molecule type" value="Genomic_DNA"/>
</dbReference>
<gene>
    <name evidence="4" type="primary">rpsJ</name>
    <name evidence="6" type="ORF">D6810_02260</name>
</gene>
<dbReference type="Gene3D" id="3.30.70.600">
    <property type="entry name" value="Ribosomal protein S10 domain"/>
    <property type="match status" value="1"/>
</dbReference>
<dbReference type="SUPFAM" id="SSF54999">
    <property type="entry name" value="Ribosomal protein S10"/>
    <property type="match status" value="1"/>
</dbReference>
<dbReference type="SMART" id="SM01403">
    <property type="entry name" value="Ribosomal_S10"/>
    <property type="match status" value="1"/>
</dbReference>
<dbReference type="GO" id="GO:0003735">
    <property type="term" value="F:structural constituent of ribosome"/>
    <property type="evidence" value="ECO:0007669"/>
    <property type="project" value="InterPro"/>
</dbReference>
<accession>A0A3M0YZW0</accession>
<dbReference type="GO" id="GO:0000049">
    <property type="term" value="F:tRNA binding"/>
    <property type="evidence" value="ECO:0007669"/>
    <property type="project" value="UniProtKB-UniRule"/>
</dbReference>
<comment type="subunit">
    <text evidence="4">Part of the 30S ribosomal subunit.</text>
</comment>
<dbReference type="NCBIfam" id="NF001861">
    <property type="entry name" value="PRK00596.1"/>
    <property type="match status" value="1"/>
</dbReference>
<dbReference type="HAMAP" id="MF_00508">
    <property type="entry name" value="Ribosomal_uS10"/>
    <property type="match status" value="1"/>
</dbReference>
<protein>
    <recommendedName>
        <fullName evidence="4">Small ribosomal subunit protein uS10</fullName>
    </recommendedName>
</protein>
<dbReference type="PROSITE" id="PS00361">
    <property type="entry name" value="RIBOSOMAL_S10"/>
    <property type="match status" value="1"/>
</dbReference>
<evidence type="ECO:0000256" key="2">
    <source>
        <dbReference type="ARBA" id="ARBA00022980"/>
    </source>
</evidence>
<dbReference type="PANTHER" id="PTHR11700">
    <property type="entry name" value="30S RIBOSOMAL PROTEIN S10 FAMILY MEMBER"/>
    <property type="match status" value="1"/>
</dbReference>
<organism evidence="6 7">
    <name type="scientific">Candidatus Dojkabacteria bacterium</name>
    <dbReference type="NCBI Taxonomy" id="2099670"/>
    <lineage>
        <taxon>Bacteria</taxon>
        <taxon>Candidatus Dojkabacteria</taxon>
    </lineage>
</organism>
<dbReference type="GO" id="GO:0006412">
    <property type="term" value="P:translation"/>
    <property type="evidence" value="ECO:0007669"/>
    <property type="project" value="UniProtKB-UniRule"/>
</dbReference>
<dbReference type="Pfam" id="PF00338">
    <property type="entry name" value="Ribosomal_S10"/>
    <property type="match status" value="1"/>
</dbReference>
<dbReference type="InterPro" id="IPR001848">
    <property type="entry name" value="Ribosomal_uS10"/>
</dbReference>
<dbReference type="InterPro" id="IPR027486">
    <property type="entry name" value="Ribosomal_uS10_dom"/>
</dbReference>
<comment type="function">
    <text evidence="4">Involved in the binding of tRNA to the ribosomes.</text>
</comment>
<dbReference type="Proteomes" id="UP000269410">
    <property type="component" value="Unassembled WGS sequence"/>
</dbReference>
<sequence>MSTSKIRLIIKGYDHRLVDKCCKDIVELVLSTGAIIRGPVPIPTEFWRMAVHKSPFIDAKSKEHYGMRVHKRLIDVVDYNPKTIEQISHFHLPSGVSINVKS</sequence>
<dbReference type="AlphaFoldDB" id="A0A3M0YZW0"/>
<comment type="similarity">
    <text evidence="1 4">Belongs to the universal ribosomal protein uS10 family.</text>
</comment>
<evidence type="ECO:0000256" key="4">
    <source>
        <dbReference type="HAMAP-Rule" id="MF_00508"/>
    </source>
</evidence>
<dbReference type="GO" id="GO:0005840">
    <property type="term" value="C:ribosome"/>
    <property type="evidence" value="ECO:0007669"/>
    <property type="project" value="UniProtKB-KW"/>
</dbReference>
<proteinExistence type="inferred from homology"/>
<evidence type="ECO:0000259" key="5">
    <source>
        <dbReference type="SMART" id="SM01403"/>
    </source>
</evidence>
<evidence type="ECO:0000256" key="1">
    <source>
        <dbReference type="ARBA" id="ARBA00007102"/>
    </source>
</evidence>
<evidence type="ECO:0000313" key="7">
    <source>
        <dbReference type="Proteomes" id="UP000269410"/>
    </source>
</evidence>
<dbReference type="GO" id="GO:1990904">
    <property type="term" value="C:ribonucleoprotein complex"/>
    <property type="evidence" value="ECO:0007669"/>
    <property type="project" value="UniProtKB-KW"/>
</dbReference>
<dbReference type="NCBIfam" id="TIGR01049">
    <property type="entry name" value="rpsJ_bact"/>
    <property type="match status" value="1"/>
</dbReference>
<keyword evidence="3 4" id="KW-0687">Ribonucleoprotein</keyword>
<dbReference type="InterPro" id="IPR018268">
    <property type="entry name" value="Ribosomal_uS10_CS"/>
</dbReference>